<feature type="compositionally biased region" description="Polar residues" evidence="3">
    <location>
        <begin position="251"/>
        <end position="269"/>
    </location>
</feature>
<keyword evidence="1 2" id="KW-0727">SH2 domain</keyword>
<feature type="compositionally biased region" description="Polar residues" evidence="3">
    <location>
        <begin position="135"/>
        <end position="155"/>
    </location>
</feature>
<dbReference type="InterPro" id="IPR000980">
    <property type="entry name" value="SH2"/>
</dbReference>
<dbReference type="GeneTree" id="ENSGT00940000155715"/>
<dbReference type="GeneID" id="114041360"/>
<dbReference type="GO" id="GO:0008289">
    <property type="term" value="F:lipid binding"/>
    <property type="evidence" value="ECO:0007669"/>
    <property type="project" value="Ensembl"/>
</dbReference>
<dbReference type="OrthoDB" id="10044490at2759"/>
<gene>
    <name evidence="5" type="primary">BLNK</name>
</gene>
<accession>A0A4X2JSU4</accession>
<dbReference type="SUPFAM" id="SSF55550">
    <property type="entry name" value="SH2 domain"/>
    <property type="match status" value="1"/>
</dbReference>
<feature type="compositionally biased region" description="Acidic residues" evidence="3">
    <location>
        <begin position="171"/>
        <end position="185"/>
    </location>
</feature>
<feature type="domain" description="SH2" evidence="4">
    <location>
        <begin position="378"/>
        <end position="485"/>
    </location>
</feature>
<feature type="compositionally biased region" description="Basic and acidic residues" evidence="3">
    <location>
        <begin position="299"/>
        <end position="310"/>
    </location>
</feature>
<dbReference type="SMART" id="SM00252">
    <property type="entry name" value="SH2"/>
    <property type="match status" value="1"/>
</dbReference>
<dbReference type="GO" id="GO:0043274">
    <property type="term" value="F:phospholipase binding"/>
    <property type="evidence" value="ECO:0007669"/>
    <property type="project" value="Ensembl"/>
</dbReference>
<feature type="compositionally biased region" description="Acidic residues" evidence="3">
    <location>
        <begin position="57"/>
        <end position="80"/>
    </location>
</feature>
<evidence type="ECO:0000256" key="1">
    <source>
        <dbReference type="ARBA" id="ARBA00022999"/>
    </source>
</evidence>
<evidence type="ECO:0000313" key="5">
    <source>
        <dbReference type="Ensembl" id="ENSVURP00010001036.1"/>
    </source>
</evidence>
<dbReference type="PROSITE" id="PS50001">
    <property type="entry name" value="SH2"/>
    <property type="match status" value="1"/>
</dbReference>
<dbReference type="CDD" id="cd09929">
    <property type="entry name" value="SH2_BLNK_SLP-76"/>
    <property type="match status" value="1"/>
</dbReference>
<dbReference type="InterPro" id="IPR051751">
    <property type="entry name" value="Immunoreceptor_sig_adapters"/>
</dbReference>
<dbReference type="GO" id="GO:0042169">
    <property type="term" value="F:SH2 domain binding"/>
    <property type="evidence" value="ECO:0007669"/>
    <property type="project" value="Ensembl"/>
</dbReference>
<dbReference type="GO" id="GO:0050853">
    <property type="term" value="P:B cell receptor signaling pathway"/>
    <property type="evidence" value="ECO:0007669"/>
    <property type="project" value="Ensembl"/>
</dbReference>
<reference evidence="6" key="1">
    <citation type="submission" date="2018-12" db="EMBL/GenBank/DDBJ databases">
        <authorList>
            <person name="Yazar S."/>
        </authorList>
    </citation>
    <scope>NUCLEOTIDE SEQUENCE [LARGE SCALE GENOMIC DNA]</scope>
</reference>
<dbReference type="PANTHER" id="PTHR14098">
    <property type="entry name" value="SH2 DOMAIN CONTAINING PROTEIN"/>
    <property type="match status" value="1"/>
</dbReference>
<dbReference type="InterPro" id="IPR036860">
    <property type="entry name" value="SH2_dom_sf"/>
</dbReference>
<dbReference type="GO" id="GO:0007169">
    <property type="term" value="P:cell surface receptor protein tyrosine kinase signaling pathway"/>
    <property type="evidence" value="ECO:0007669"/>
    <property type="project" value="TreeGrafter"/>
</dbReference>
<name>A0A4X2JSU4_VOMUR</name>
<evidence type="ECO:0000313" key="6">
    <source>
        <dbReference type="Proteomes" id="UP000314987"/>
    </source>
</evidence>
<protein>
    <submittedName>
        <fullName evidence="5">B cell linker</fullName>
    </submittedName>
</protein>
<dbReference type="GO" id="GO:0140693">
    <property type="term" value="F:molecular condensate scaffold activity"/>
    <property type="evidence" value="ECO:0007669"/>
    <property type="project" value="Ensembl"/>
</dbReference>
<dbReference type="OMA" id="ELLEDEX"/>
<reference evidence="5" key="3">
    <citation type="submission" date="2025-09" db="UniProtKB">
        <authorList>
            <consortium name="Ensembl"/>
        </authorList>
    </citation>
    <scope>IDENTIFICATION</scope>
</reference>
<dbReference type="AlphaFoldDB" id="A0A4X2JSU4"/>
<dbReference type="STRING" id="29139.ENSVURP00010001036"/>
<feature type="compositionally biased region" description="Pro residues" evidence="3">
    <location>
        <begin position="212"/>
        <end position="223"/>
    </location>
</feature>
<feature type="region of interest" description="Disordered" evidence="3">
    <location>
        <begin position="39"/>
        <end position="345"/>
    </location>
</feature>
<organism evidence="5 6">
    <name type="scientific">Vombatus ursinus</name>
    <name type="common">Common wombat</name>
    <dbReference type="NCBI Taxonomy" id="29139"/>
    <lineage>
        <taxon>Eukaryota</taxon>
        <taxon>Metazoa</taxon>
        <taxon>Chordata</taxon>
        <taxon>Craniata</taxon>
        <taxon>Vertebrata</taxon>
        <taxon>Euteleostomi</taxon>
        <taxon>Mammalia</taxon>
        <taxon>Metatheria</taxon>
        <taxon>Diprotodontia</taxon>
        <taxon>Vombatidae</taxon>
        <taxon>Vombatus</taxon>
    </lineage>
</organism>
<dbReference type="Gene3D" id="3.30.505.10">
    <property type="entry name" value="SH2 domain"/>
    <property type="match status" value="1"/>
</dbReference>
<proteinExistence type="predicted"/>
<dbReference type="GO" id="GO:0035591">
    <property type="term" value="F:signaling adaptor activity"/>
    <property type="evidence" value="ECO:0007669"/>
    <property type="project" value="Ensembl"/>
</dbReference>
<evidence type="ECO:0000259" key="4">
    <source>
        <dbReference type="PROSITE" id="PS50001"/>
    </source>
</evidence>
<dbReference type="Proteomes" id="UP000314987">
    <property type="component" value="Unassembled WGS sequence"/>
</dbReference>
<dbReference type="GO" id="GO:0035556">
    <property type="term" value="P:intracellular signal transduction"/>
    <property type="evidence" value="ECO:0007669"/>
    <property type="project" value="Ensembl"/>
</dbReference>
<dbReference type="GO" id="GO:0005886">
    <property type="term" value="C:plasma membrane"/>
    <property type="evidence" value="ECO:0007669"/>
    <property type="project" value="Ensembl"/>
</dbReference>
<dbReference type="GO" id="GO:0005829">
    <property type="term" value="C:cytosol"/>
    <property type="evidence" value="ECO:0007669"/>
    <property type="project" value="Ensembl"/>
</dbReference>
<reference evidence="5" key="2">
    <citation type="submission" date="2025-08" db="UniProtKB">
        <authorList>
            <consortium name="Ensembl"/>
        </authorList>
    </citation>
    <scope>IDENTIFICATION</scope>
</reference>
<dbReference type="Pfam" id="PF00017">
    <property type="entry name" value="SH2"/>
    <property type="match status" value="1"/>
</dbReference>
<dbReference type="Ensembl" id="ENSVURT00010001198.1">
    <property type="protein sequence ID" value="ENSVURP00010001036.1"/>
    <property type="gene ID" value="ENSVURG00010000903.1"/>
</dbReference>
<feature type="compositionally biased region" description="Low complexity" evidence="3">
    <location>
        <begin position="224"/>
        <end position="238"/>
    </location>
</feature>
<evidence type="ECO:0000256" key="3">
    <source>
        <dbReference type="SAM" id="MobiDB-lite"/>
    </source>
</evidence>
<sequence length="488" mass="54401">MERFNRIAVPAGQKLRQLQKVFHGIANNEGGIMNKFKKLKNKAPPSVPQRDYVSESPVDEEEQWSDDFDSDYENPDEPSDSETYVVPGEETTDDSYEPPPTEKEKRKLPSVLPFSKGEYADNRSNQRHSPPFSKTLPSKASWPSQKTKHSTSQVPLPQKPQFSPKPKNCLEDETDYVVPVEDEDENYIHPTEGDSLPSEQAPKVNRSIKPSSAPPTSPPPVPALAPGEEYEVPVTETPPFSPYQKPPIKTYDSNNAATWESKPPSSIQAPSPLPRAIKKTATQLKTAPGLPPANTLSGHEGKEKPVPAERHRGRTLGPRMDLPHPSAFPTVNKPIQQKPVPPPKPPEVLSPSMDIPLPNFPANSCLSDQEAEVHCRPWYAGSCDRKSAEAALYKSNKDGSFLIRKSSGHNSKQPYTLVVFYNRRVYNIPVRYIESTKQYALGSKKNGEEHFNSVADIIKNHQHMPLVLIDSQNNTKDSTRLKYAVKVS</sequence>
<dbReference type="FunFam" id="3.30.505.10:FF:000016">
    <property type="entry name" value="B-cell linker protein isoform 2"/>
    <property type="match status" value="1"/>
</dbReference>
<dbReference type="GO" id="GO:0010628">
    <property type="term" value="P:positive regulation of gene expression"/>
    <property type="evidence" value="ECO:0007669"/>
    <property type="project" value="Ensembl"/>
</dbReference>
<dbReference type="CTD" id="29760"/>
<evidence type="ECO:0000256" key="2">
    <source>
        <dbReference type="PROSITE-ProRule" id="PRU00191"/>
    </source>
</evidence>
<keyword evidence="6" id="KW-1185">Reference proteome</keyword>
<dbReference type="RefSeq" id="XP_027715579.1">
    <property type="nucleotide sequence ID" value="XM_027859778.1"/>
</dbReference>
<dbReference type="GO" id="GO:1990782">
    <property type="term" value="F:protein tyrosine kinase binding"/>
    <property type="evidence" value="ECO:0007669"/>
    <property type="project" value="Ensembl"/>
</dbReference>
<dbReference type="PANTHER" id="PTHR14098:SF3">
    <property type="entry name" value="B-CELL LINKER PROTEIN"/>
    <property type="match status" value="1"/>
</dbReference>